<protein>
    <submittedName>
        <fullName evidence="6">Dehydrogenase</fullName>
    </submittedName>
</protein>
<dbReference type="CDD" id="cd05327">
    <property type="entry name" value="retinol-DH_like_SDR_c_like"/>
    <property type="match status" value="1"/>
</dbReference>
<dbReference type="Pfam" id="PF00106">
    <property type="entry name" value="adh_short"/>
    <property type="match status" value="1"/>
</dbReference>
<dbReference type="AlphaFoldDB" id="A0A9K3LPA0"/>
<proteinExistence type="predicted"/>
<dbReference type="GO" id="GO:0016491">
    <property type="term" value="F:oxidoreductase activity"/>
    <property type="evidence" value="ECO:0007669"/>
    <property type="project" value="UniProtKB-KW"/>
</dbReference>
<gene>
    <name evidence="4" type="ORF">IV203_004931</name>
    <name evidence="5" type="ORF">IV203_025212</name>
    <name evidence="6" type="ORF">IV203_038801</name>
</gene>
<evidence type="ECO:0000256" key="2">
    <source>
        <dbReference type="SAM" id="MobiDB-lite"/>
    </source>
</evidence>
<feature type="compositionally biased region" description="Polar residues" evidence="2">
    <location>
        <begin position="38"/>
        <end position="48"/>
    </location>
</feature>
<comment type="caution">
    <text evidence="6">The sequence shown here is derived from an EMBL/GenBank/DDBJ whole genome shotgun (WGS) entry which is preliminary data.</text>
</comment>
<dbReference type="Proteomes" id="UP000693970">
    <property type="component" value="Unassembled WGS sequence"/>
</dbReference>
<dbReference type="EMBL" id="JAGRRH010000009">
    <property type="protein sequence ID" value="KAG7365597.1"/>
    <property type="molecule type" value="Genomic_DNA"/>
</dbReference>
<dbReference type="EMBL" id="JAGRRH010000011">
    <property type="protein sequence ID" value="KAG7362328.1"/>
    <property type="molecule type" value="Genomic_DNA"/>
</dbReference>
<keyword evidence="7" id="KW-1185">Reference proteome</keyword>
<dbReference type="OrthoDB" id="157221at2759"/>
<evidence type="ECO:0000313" key="4">
    <source>
        <dbReference type="EMBL" id="KAG7345864.1"/>
    </source>
</evidence>
<keyword evidence="3" id="KW-0732">Signal</keyword>
<accession>A0A9K3LPA0</accession>
<feature type="region of interest" description="Disordered" evidence="2">
    <location>
        <begin position="38"/>
        <end position="63"/>
    </location>
</feature>
<evidence type="ECO:0000313" key="7">
    <source>
        <dbReference type="Proteomes" id="UP000693970"/>
    </source>
</evidence>
<dbReference type="PANTHER" id="PTHR43157:SF31">
    <property type="entry name" value="PHOSPHATIDYLINOSITOL-GLYCAN BIOSYNTHESIS CLASS F PROTEIN"/>
    <property type="match status" value="1"/>
</dbReference>
<sequence length="419" mass="45063">MRNEGVVLTALLLGAAGCVEGWIPSSRPAAIFSHPTIKSSADQATNEGTAARDETRTSSRSSRRGFFNSITVSSAAAVAATITTPFPSDSAVAAPLPTGLNLVQPNSLTGKMIVITGGTTGLGLESAKALAKGGATVVITARTDAKGKAAVETVLTYLKERGIRNVNVSYVQLDLDDLDNVKSFPQRFMAKYGSDQKIDVLMNNAGVMAIPDRQLTKDGYERTFQSNHLGHFALTAKVMPLLREQGARVINVSSLAYQFAGKGLDLSNLNREKEYSPWGSYGASKLENILFTQELQRRADANGLNLIATSLHPGAVNTDLARNMMGGEEEWYKKKETGPTNLLENVLQSTINKALLTPERGAATQVYLAITSDEEKGRFYSDLKPQKLPAFATDESAAKALWTQSEILSGVQFSLDKKQ</sequence>
<reference evidence="6" key="2">
    <citation type="submission" date="2021-04" db="EMBL/GenBank/DDBJ databases">
        <authorList>
            <person name="Podell S."/>
        </authorList>
    </citation>
    <scope>NUCLEOTIDE SEQUENCE</scope>
    <source>
        <strain evidence="6">Hildebrandi</strain>
    </source>
</reference>
<dbReference type="PANTHER" id="PTHR43157">
    <property type="entry name" value="PHOSPHATIDYLINOSITOL-GLYCAN BIOSYNTHESIS CLASS F PROTEIN-RELATED"/>
    <property type="match status" value="1"/>
</dbReference>
<dbReference type="EMBL" id="JAGRRH010000021">
    <property type="protein sequence ID" value="KAG7345864.1"/>
    <property type="molecule type" value="Genomic_DNA"/>
</dbReference>
<keyword evidence="1" id="KW-0560">Oxidoreductase</keyword>
<dbReference type="InterPro" id="IPR002347">
    <property type="entry name" value="SDR_fam"/>
</dbReference>
<feature type="chain" id="PRO_5039844453" evidence="3">
    <location>
        <begin position="22"/>
        <end position="419"/>
    </location>
</feature>
<evidence type="ECO:0000313" key="5">
    <source>
        <dbReference type="EMBL" id="KAG7362328.1"/>
    </source>
</evidence>
<feature type="signal peptide" evidence="3">
    <location>
        <begin position="1"/>
        <end position="21"/>
    </location>
</feature>
<organism evidence="6 7">
    <name type="scientific">Nitzschia inconspicua</name>
    <dbReference type="NCBI Taxonomy" id="303405"/>
    <lineage>
        <taxon>Eukaryota</taxon>
        <taxon>Sar</taxon>
        <taxon>Stramenopiles</taxon>
        <taxon>Ochrophyta</taxon>
        <taxon>Bacillariophyta</taxon>
        <taxon>Bacillariophyceae</taxon>
        <taxon>Bacillariophycidae</taxon>
        <taxon>Bacillariales</taxon>
        <taxon>Bacillariaceae</taxon>
        <taxon>Nitzschia</taxon>
    </lineage>
</organism>
<evidence type="ECO:0000256" key="3">
    <source>
        <dbReference type="SAM" id="SignalP"/>
    </source>
</evidence>
<evidence type="ECO:0000256" key="1">
    <source>
        <dbReference type="ARBA" id="ARBA00023002"/>
    </source>
</evidence>
<name>A0A9K3LPA0_9STRA</name>
<evidence type="ECO:0000313" key="6">
    <source>
        <dbReference type="EMBL" id="KAG7365597.1"/>
    </source>
</evidence>
<reference evidence="6" key="1">
    <citation type="journal article" date="2021" name="Sci. Rep.">
        <title>Diploid genomic architecture of Nitzschia inconspicua, an elite biomass production diatom.</title>
        <authorList>
            <person name="Oliver A."/>
            <person name="Podell S."/>
            <person name="Pinowska A."/>
            <person name="Traller J.C."/>
            <person name="Smith S.R."/>
            <person name="McClure R."/>
            <person name="Beliaev A."/>
            <person name="Bohutskyi P."/>
            <person name="Hill E.A."/>
            <person name="Rabines A."/>
            <person name="Zheng H."/>
            <person name="Allen L.Z."/>
            <person name="Kuo A."/>
            <person name="Grigoriev I.V."/>
            <person name="Allen A.E."/>
            <person name="Hazlebeck D."/>
            <person name="Allen E.E."/>
        </authorList>
    </citation>
    <scope>NUCLEOTIDE SEQUENCE</scope>
    <source>
        <strain evidence="6">Hildebrandi</strain>
    </source>
</reference>
<dbReference type="PROSITE" id="PS51257">
    <property type="entry name" value="PROKAR_LIPOPROTEIN"/>
    <property type="match status" value="1"/>
</dbReference>